<comment type="caution">
    <text evidence="1">The sequence shown here is derived from an EMBL/GenBank/DDBJ whole genome shotgun (WGS) entry which is preliminary data.</text>
</comment>
<gene>
    <name evidence="1" type="ORF">LCGC14_1592820</name>
</gene>
<name>A0A0F9IDX3_9ZZZZ</name>
<organism evidence="1">
    <name type="scientific">marine sediment metagenome</name>
    <dbReference type="NCBI Taxonomy" id="412755"/>
    <lineage>
        <taxon>unclassified sequences</taxon>
        <taxon>metagenomes</taxon>
        <taxon>ecological metagenomes</taxon>
    </lineage>
</organism>
<accession>A0A0F9IDX3</accession>
<protein>
    <submittedName>
        <fullName evidence="1">Uncharacterized protein</fullName>
    </submittedName>
</protein>
<proteinExistence type="predicted"/>
<sequence length="52" mass="6430">NKCKRWYPIIETIPQMLPDNYRDEIKEINFLKTNKNLLNEEFFNQDLKPFNI</sequence>
<dbReference type="Gene3D" id="2.20.25.10">
    <property type="match status" value="1"/>
</dbReference>
<evidence type="ECO:0000313" key="1">
    <source>
        <dbReference type="EMBL" id="KKM25652.1"/>
    </source>
</evidence>
<feature type="non-terminal residue" evidence="1">
    <location>
        <position position="1"/>
    </location>
</feature>
<reference evidence="1" key="1">
    <citation type="journal article" date="2015" name="Nature">
        <title>Complex archaea that bridge the gap between prokaryotes and eukaryotes.</title>
        <authorList>
            <person name="Spang A."/>
            <person name="Saw J.H."/>
            <person name="Jorgensen S.L."/>
            <person name="Zaremba-Niedzwiedzka K."/>
            <person name="Martijn J."/>
            <person name="Lind A.E."/>
            <person name="van Eijk R."/>
            <person name="Schleper C."/>
            <person name="Guy L."/>
            <person name="Ettema T.J."/>
        </authorList>
    </citation>
    <scope>NUCLEOTIDE SEQUENCE</scope>
</reference>
<dbReference type="EMBL" id="LAZR01012671">
    <property type="protein sequence ID" value="KKM25652.1"/>
    <property type="molecule type" value="Genomic_DNA"/>
</dbReference>
<dbReference type="AlphaFoldDB" id="A0A0F9IDX3"/>
<dbReference type="SUPFAM" id="SSF158997">
    <property type="entry name" value="Trm112p-like"/>
    <property type="match status" value="1"/>
</dbReference>